<accession>A0ABX0YD13</accession>
<dbReference type="CDD" id="cd06583">
    <property type="entry name" value="PGRP"/>
    <property type="match status" value="1"/>
</dbReference>
<dbReference type="InterPro" id="IPR036505">
    <property type="entry name" value="Amidase/PGRP_sf"/>
</dbReference>
<dbReference type="Proteomes" id="UP000746535">
    <property type="component" value="Unassembled WGS sequence"/>
</dbReference>
<protein>
    <submittedName>
        <fullName evidence="4">Lysozyme</fullName>
        <ecNumber evidence="4">3.5.1.28</ecNumber>
    </submittedName>
</protein>
<dbReference type="EC" id="3.5.1.28" evidence="4"/>
<feature type="domain" description="Peptidoglycan recognition protein family" evidence="3">
    <location>
        <begin position="10"/>
        <end position="127"/>
    </location>
</feature>
<dbReference type="SUPFAM" id="SSF55846">
    <property type="entry name" value="N-acetylmuramoyl-L-alanine amidase-like"/>
    <property type="match status" value="1"/>
</dbReference>
<comment type="similarity">
    <text evidence="1">Belongs to the N-acetylmuramoyl-L-alanine amidase 2 family.</text>
</comment>
<gene>
    <name evidence="4" type="ORF">HBH25_03690</name>
</gene>
<dbReference type="PANTHER" id="PTHR11022">
    <property type="entry name" value="PEPTIDOGLYCAN RECOGNITION PROTEIN"/>
    <property type="match status" value="1"/>
</dbReference>
<dbReference type="InterPro" id="IPR006619">
    <property type="entry name" value="PGRP_domain_met/bac"/>
</dbReference>
<dbReference type="GO" id="GO:0008745">
    <property type="term" value="F:N-acetylmuramoyl-L-alanine amidase activity"/>
    <property type="evidence" value="ECO:0007669"/>
    <property type="project" value="UniProtKB-EC"/>
</dbReference>
<dbReference type="InterPro" id="IPR015510">
    <property type="entry name" value="PGRP"/>
</dbReference>
<evidence type="ECO:0000259" key="3">
    <source>
        <dbReference type="SMART" id="SM00701"/>
    </source>
</evidence>
<name>A0ABX0YD13_9PSED</name>
<evidence type="ECO:0000313" key="5">
    <source>
        <dbReference type="Proteomes" id="UP000746535"/>
    </source>
</evidence>
<keyword evidence="5" id="KW-1185">Reference proteome</keyword>
<dbReference type="PROSITE" id="PS00018">
    <property type="entry name" value="EF_HAND_1"/>
    <property type="match status" value="1"/>
</dbReference>
<dbReference type="RefSeq" id="WP_168081665.1">
    <property type="nucleotide sequence ID" value="NZ_JAAVJI010000002.1"/>
</dbReference>
<dbReference type="InterPro" id="IPR002502">
    <property type="entry name" value="Amidase_domain"/>
</dbReference>
<evidence type="ECO:0000256" key="1">
    <source>
        <dbReference type="ARBA" id="ARBA00007553"/>
    </source>
</evidence>
<dbReference type="SMART" id="SM00644">
    <property type="entry name" value="Ami_2"/>
    <property type="match status" value="1"/>
</dbReference>
<evidence type="ECO:0000313" key="4">
    <source>
        <dbReference type="EMBL" id="NJO99962.1"/>
    </source>
</evidence>
<dbReference type="PANTHER" id="PTHR11022:SF41">
    <property type="entry name" value="PEPTIDOGLYCAN-RECOGNITION PROTEIN LC-RELATED"/>
    <property type="match status" value="1"/>
</dbReference>
<dbReference type="EMBL" id="JAAVJI010000002">
    <property type="protein sequence ID" value="NJO99962.1"/>
    <property type="molecule type" value="Genomic_DNA"/>
</dbReference>
<dbReference type="SMART" id="SM00701">
    <property type="entry name" value="PGRP"/>
    <property type="match status" value="1"/>
</dbReference>
<reference evidence="4 5" key="1">
    <citation type="submission" date="2020-03" db="EMBL/GenBank/DDBJ databases">
        <authorList>
            <person name="Wang L."/>
            <person name="He N."/>
            <person name="Li Y."/>
            <person name="Fang Y."/>
            <person name="Zhang F."/>
        </authorList>
    </citation>
    <scope>NUCLEOTIDE SEQUENCE [LARGE SCALE GENOMIC DNA]</scope>
    <source>
        <strain evidence="5">hsmgli-8</strain>
    </source>
</reference>
<dbReference type="Gene3D" id="3.40.80.10">
    <property type="entry name" value="Peptidoglycan recognition protein-like"/>
    <property type="match status" value="1"/>
</dbReference>
<dbReference type="InterPro" id="IPR018247">
    <property type="entry name" value="EF_Hand_1_Ca_BS"/>
</dbReference>
<dbReference type="Pfam" id="PF01510">
    <property type="entry name" value="Amidase_2"/>
    <property type="match status" value="1"/>
</dbReference>
<sequence length="160" mass="17710">MTTINFKQRTRTDWLVVHCSATRAAQDIDATDIRRWHLGRGWADIGYHYVIRRDGGVETGRPEDSAGAHVKGFNSTSVGICLVGGLNTEGKPENNFTPAQFSSLAKLLGQLKRRYPKAHVRGHRDFSPDLNKDGTVSPNEFMKACPCFDVQAWLAANPLG</sequence>
<organism evidence="4 5">
    <name type="scientific">Pseudomonas quercus</name>
    <dbReference type="NCBI Taxonomy" id="2722792"/>
    <lineage>
        <taxon>Bacteria</taxon>
        <taxon>Pseudomonadati</taxon>
        <taxon>Pseudomonadota</taxon>
        <taxon>Gammaproteobacteria</taxon>
        <taxon>Pseudomonadales</taxon>
        <taxon>Pseudomonadaceae</taxon>
        <taxon>Pseudomonas</taxon>
    </lineage>
</organism>
<comment type="caution">
    <text evidence="4">The sequence shown here is derived from an EMBL/GenBank/DDBJ whole genome shotgun (WGS) entry which is preliminary data.</text>
</comment>
<proteinExistence type="inferred from homology"/>
<feature type="domain" description="N-acetylmuramoyl-L-alanine amidase" evidence="2">
    <location>
        <begin position="1"/>
        <end position="135"/>
    </location>
</feature>
<evidence type="ECO:0000259" key="2">
    <source>
        <dbReference type="SMART" id="SM00644"/>
    </source>
</evidence>
<keyword evidence="4" id="KW-0378">Hydrolase</keyword>